<evidence type="ECO:0000313" key="1">
    <source>
        <dbReference type="EMBL" id="QJA96783.1"/>
    </source>
</evidence>
<dbReference type="AlphaFoldDB" id="A0A6M3LQ57"/>
<name>A0A6M3LQ57_9ZZZZ</name>
<protein>
    <submittedName>
        <fullName evidence="1">Uncharacterized protein</fullName>
    </submittedName>
</protein>
<proteinExistence type="predicted"/>
<gene>
    <name evidence="1" type="ORF">MM415B07370_0002</name>
</gene>
<organism evidence="1">
    <name type="scientific">viral metagenome</name>
    <dbReference type="NCBI Taxonomy" id="1070528"/>
    <lineage>
        <taxon>unclassified sequences</taxon>
        <taxon>metagenomes</taxon>
        <taxon>organismal metagenomes</taxon>
    </lineage>
</organism>
<sequence length="155" mass="17455">MTTATQTAEKVRKVLTMGDCDRCFASKERGTIIDTIDPATGLSWCYGKTLAQCREEYPDAEEMSVGAFCAWKAERQRTPIAWTPTTAERFDDMLNVLPPAAGVRGAFLVGEPYDHDAGNGQPRFQGFRQWGKEFFQSNRPLTRAEFRAEIARLHD</sequence>
<reference evidence="1" key="1">
    <citation type="submission" date="2020-03" db="EMBL/GenBank/DDBJ databases">
        <title>The deep terrestrial virosphere.</title>
        <authorList>
            <person name="Holmfeldt K."/>
            <person name="Nilsson E."/>
            <person name="Simone D."/>
            <person name="Lopez-Fernandez M."/>
            <person name="Wu X."/>
            <person name="de Brujin I."/>
            <person name="Lundin D."/>
            <person name="Andersson A."/>
            <person name="Bertilsson S."/>
            <person name="Dopson M."/>
        </authorList>
    </citation>
    <scope>NUCLEOTIDE SEQUENCE</scope>
    <source>
        <strain evidence="1">MM415B07370</strain>
    </source>
</reference>
<accession>A0A6M3LQ57</accession>
<dbReference type="EMBL" id="MT143433">
    <property type="protein sequence ID" value="QJA96783.1"/>
    <property type="molecule type" value="Genomic_DNA"/>
</dbReference>